<protein>
    <recommendedName>
        <fullName evidence="2">HTH cro/C1-type domain-containing protein</fullName>
    </recommendedName>
</protein>
<dbReference type="Proteomes" id="UP001501442">
    <property type="component" value="Unassembled WGS sequence"/>
</dbReference>
<accession>A0ABP8UN75</accession>
<gene>
    <name evidence="3" type="ORF">GCM10023196_080090</name>
</gene>
<comment type="caution">
    <text evidence="3">The sequence shown here is derived from an EMBL/GenBank/DDBJ whole genome shotgun (WGS) entry which is preliminary data.</text>
</comment>
<dbReference type="SUPFAM" id="SSF47413">
    <property type="entry name" value="lambda repressor-like DNA-binding domains"/>
    <property type="match status" value="1"/>
</dbReference>
<keyword evidence="1" id="KW-1133">Transmembrane helix</keyword>
<dbReference type="PROSITE" id="PS50943">
    <property type="entry name" value="HTH_CROC1"/>
    <property type="match status" value="1"/>
</dbReference>
<keyword evidence="1" id="KW-0812">Transmembrane</keyword>
<dbReference type="EMBL" id="BAABHK010000015">
    <property type="protein sequence ID" value="GAA4635270.1"/>
    <property type="molecule type" value="Genomic_DNA"/>
</dbReference>
<proteinExistence type="predicted"/>
<feature type="transmembrane region" description="Helical" evidence="1">
    <location>
        <begin position="135"/>
        <end position="153"/>
    </location>
</feature>
<dbReference type="InterPro" id="IPR010982">
    <property type="entry name" value="Lambda_DNA-bd_dom_sf"/>
</dbReference>
<dbReference type="SMART" id="SM00530">
    <property type="entry name" value="HTH_XRE"/>
    <property type="match status" value="1"/>
</dbReference>
<keyword evidence="4" id="KW-1185">Reference proteome</keyword>
<reference evidence="4" key="1">
    <citation type="journal article" date="2019" name="Int. J. Syst. Evol. Microbiol.">
        <title>The Global Catalogue of Microorganisms (GCM) 10K type strain sequencing project: providing services to taxonomists for standard genome sequencing and annotation.</title>
        <authorList>
            <consortium name="The Broad Institute Genomics Platform"/>
            <consortium name="The Broad Institute Genome Sequencing Center for Infectious Disease"/>
            <person name="Wu L."/>
            <person name="Ma J."/>
        </authorList>
    </citation>
    <scope>NUCLEOTIDE SEQUENCE [LARGE SCALE GENOMIC DNA]</scope>
    <source>
        <strain evidence="4">JCM 17939</strain>
    </source>
</reference>
<dbReference type="CDD" id="cd00093">
    <property type="entry name" value="HTH_XRE"/>
    <property type="match status" value="1"/>
</dbReference>
<keyword evidence="1" id="KW-0472">Membrane</keyword>
<dbReference type="Gene3D" id="1.10.260.40">
    <property type="entry name" value="lambda repressor-like DNA-binding domains"/>
    <property type="match status" value="1"/>
</dbReference>
<feature type="domain" description="HTH cro/C1-type" evidence="2">
    <location>
        <begin position="29"/>
        <end position="83"/>
    </location>
</feature>
<dbReference type="RefSeq" id="WP_345438235.1">
    <property type="nucleotide sequence ID" value="NZ_BAABHK010000015.1"/>
</dbReference>
<name>A0ABP8UN75_9ACTN</name>
<dbReference type="InterPro" id="IPR001387">
    <property type="entry name" value="Cro/C1-type_HTH"/>
</dbReference>
<evidence type="ECO:0000313" key="4">
    <source>
        <dbReference type="Proteomes" id="UP001501442"/>
    </source>
</evidence>
<evidence type="ECO:0000259" key="2">
    <source>
        <dbReference type="PROSITE" id="PS50943"/>
    </source>
</evidence>
<evidence type="ECO:0000256" key="1">
    <source>
        <dbReference type="SAM" id="Phobius"/>
    </source>
</evidence>
<dbReference type="Pfam" id="PF13560">
    <property type="entry name" value="HTH_31"/>
    <property type="match status" value="1"/>
</dbReference>
<sequence>MEPASEDPVGPERPEAGGCTAAARLGAELQALRRRTGKSLKRLEELVHVSDSSMSRYLSGRIVPPWPVIERLCRLAGEDPYRLRPLWEHLDGERHRQGRCAPEPSEAVTALPAPLDVPEKTDPPLRWHRRRPRTAVAALTVMTAVVFGGLGLVTGRELAPGPRVVPAAAQDDACTNWTWPTGTAGRAAIPPATVHGQGHAPVVRLLTGTVGGRPMAWAQITGARYGDRVWLDWSRNNGQTWIQCGPFTTTTATFASRAHEIGTRWRFRACGDTPRAAENFPRDACTGFW</sequence>
<organism evidence="3 4">
    <name type="scientific">Actinoallomurus vinaceus</name>
    <dbReference type="NCBI Taxonomy" id="1080074"/>
    <lineage>
        <taxon>Bacteria</taxon>
        <taxon>Bacillati</taxon>
        <taxon>Actinomycetota</taxon>
        <taxon>Actinomycetes</taxon>
        <taxon>Streptosporangiales</taxon>
        <taxon>Thermomonosporaceae</taxon>
        <taxon>Actinoallomurus</taxon>
    </lineage>
</organism>
<evidence type="ECO:0000313" key="3">
    <source>
        <dbReference type="EMBL" id="GAA4635270.1"/>
    </source>
</evidence>